<keyword evidence="3" id="KW-1185">Reference proteome</keyword>
<dbReference type="AlphaFoldDB" id="R0JKB0"/>
<name>R0JKB0_ANAPL</name>
<feature type="compositionally biased region" description="Polar residues" evidence="1">
    <location>
        <begin position="219"/>
        <end position="233"/>
    </location>
</feature>
<feature type="compositionally biased region" description="Basic and acidic residues" evidence="1">
    <location>
        <begin position="175"/>
        <end position="187"/>
    </location>
</feature>
<feature type="compositionally biased region" description="Polar residues" evidence="1">
    <location>
        <begin position="156"/>
        <end position="171"/>
    </location>
</feature>
<reference evidence="3" key="1">
    <citation type="journal article" date="2013" name="Nat. Genet.">
        <title>The duck genome and transcriptome provide insight into an avian influenza virus reservoir species.</title>
        <authorList>
            <person name="Huang Y."/>
            <person name="Li Y."/>
            <person name="Burt D.W."/>
            <person name="Chen H."/>
            <person name="Zhang Y."/>
            <person name="Qian W."/>
            <person name="Kim H."/>
            <person name="Gan S."/>
            <person name="Zhao Y."/>
            <person name="Li J."/>
            <person name="Yi K."/>
            <person name="Feng H."/>
            <person name="Zhu P."/>
            <person name="Li B."/>
            <person name="Liu Q."/>
            <person name="Fairley S."/>
            <person name="Magor K.E."/>
            <person name="Du Z."/>
            <person name="Hu X."/>
            <person name="Goodman L."/>
            <person name="Tafer H."/>
            <person name="Vignal A."/>
            <person name="Lee T."/>
            <person name="Kim K.W."/>
            <person name="Sheng Z."/>
            <person name="An Y."/>
            <person name="Searle S."/>
            <person name="Herrero J."/>
            <person name="Groenen M.A."/>
            <person name="Crooijmans R.P."/>
            <person name="Faraut T."/>
            <person name="Cai Q."/>
            <person name="Webster R.G."/>
            <person name="Aldridge J.R."/>
            <person name="Warren W.C."/>
            <person name="Bartschat S."/>
            <person name="Kehr S."/>
            <person name="Marz M."/>
            <person name="Stadler P.F."/>
            <person name="Smith J."/>
            <person name="Kraus R.H."/>
            <person name="Zhao Y."/>
            <person name="Ren L."/>
            <person name="Fei J."/>
            <person name="Morisson M."/>
            <person name="Kaiser P."/>
            <person name="Griffin D.K."/>
            <person name="Rao M."/>
            <person name="Pitel F."/>
            <person name="Wang J."/>
            <person name="Li N."/>
        </authorList>
    </citation>
    <scope>NUCLEOTIDE SEQUENCE [LARGE SCALE GENOMIC DNA]</scope>
</reference>
<accession>R0JKB0</accession>
<feature type="compositionally biased region" description="Low complexity" evidence="1">
    <location>
        <begin position="405"/>
        <end position="414"/>
    </location>
</feature>
<feature type="region of interest" description="Disordered" evidence="1">
    <location>
        <begin position="52"/>
        <end position="72"/>
    </location>
</feature>
<feature type="region of interest" description="Disordered" evidence="1">
    <location>
        <begin position="401"/>
        <end position="422"/>
    </location>
</feature>
<evidence type="ECO:0000313" key="2">
    <source>
        <dbReference type="EMBL" id="EOA97446.1"/>
    </source>
</evidence>
<evidence type="ECO:0000256" key="1">
    <source>
        <dbReference type="SAM" id="MobiDB-lite"/>
    </source>
</evidence>
<evidence type="ECO:0000313" key="3">
    <source>
        <dbReference type="Proteomes" id="UP000296049"/>
    </source>
</evidence>
<gene>
    <name evidence="2" type="ORF">Anapl_04960</name>
</gene>
<dbReference type="Proteomes" id="UP000296049">
    <property type="component" value="Unassembled WGS sequence"/>
</dbReference>
<feature type="compositionally biased region" description="Low complexity" evidence="1">
    <location>
        <begin position="53"/>
        <end position="70"/>
    </location>
</feature>
<dbReference type="EMBL" id="KB743686">
    <property type="protein sequence ID" value="EOA97446.1"/>
    <property type="molecule type" value="Genomic_DNA"/>
</dbReference>
<proteinExistence type="predicted"/>
<organism evidence="2 3">
    <name type="scientific">Anas platyrhynchos</name>
    <name type="common">Mallard</name>
    <name type="synonym">Anas boschas</name>
    <dbReference type="NCBI Taxonomy" id="8839"/>
    <lineage>
        <taxon>Eukaryota</taxon>
        <taxon>Metazoa</taxon>
        <taxon>Chordata</taxon>
        <taxon>Craniata</taxon>
        <taxon>Vertebrata</taxon>
        <taxon>Euteleostomi</taxon>
        <taxon>Archelosauria</taxon>
        <taxon>Archosauria</taxon>
        <taxon>Dinosauria</taxon>
        <taxon>Saurischia</taxon>
        <taxon>Theropoda</taxon>
        <taxon>Coelurosauria</taxon>
        <taxon>Aves</taxon>
        <taxon>Neognathae</taxon>
        <taxon>Galloanserae</taxon>
        <taxon>Anseriformes</taxon>
        <taxon>Anatidae</taxon>
        <taxon>Anatinae</taxon>
        <taxon>Anas</taxon>
    </lineage>
</organism>
<feature type="region of interest" description="Disordered" evidence="1">
    <location>
        <begin position="154"/>
        <end position="233"/>
    </location>
</feature>
<sequence>MLVITAIPPVKTSTQDQFMLCTSSCQGPDVPTLAPGEQHGWRGKSSRLQCDLSTTSGTTGSGSPKSCTSTLLPKGTGLHSTGGGEPCCAMPCRAMPCHPAAPMAVPSPARERLGHGQQQLALAEGRCALSSWHAVHTLKAHAWNKAEDAANVEGMDQQQPHSFSRRANQVKSKYKPRERTGEEERLLQRYRKQRQKPVEETNPMLPAAGPALEHPEASARQNLPPNTKWDNGGSTVETLLLSHGQGLVDTGEMEVSYSRVMEVTVLGLSPSLWGPAGDTVIVPGALWHGEGLEVPRWPCPAPRAVADGFVWVKQERLCLNFFPVQCENGTFTGKKTGYVEESTQLCGLGQQQAHGQGLDPRWVRVSAPEEELQGLPLHTLSMEQQKRTSLQQDRGPVLGAWSCAPSSSSPSQPSEGPLGTPDAITALSFIPQSIPCPTGRVPPGVQASEGWDPAGSWAEAVLGAPCWCWQDGACARVGIIGRGRSVALLCAGQFLCVGGAERGCGSPRGWLQTEVPPNGKYTAGMELGVPTMIPSEPPGSFQLEERS</sequence>
<protein>
    <submittedName>
        <fullName evidence="2">Uncharacterized protein</fullName>
    </submittedName>
</protein>